<organism evidence="11 12">
    <name type="scientific">Rhodopirellula islandica</name>
    <dbReference type="NCBI Taxonomy" id="595434"/>
    <lineage>
        <taxon>Bacteria</taxon>
        <taxon>Pseudomonadati</taxon>
        <taxon>Planctomycetota</taxon>
        <taxon>Planctomycetia</taxon>
        <taxon>Pirellulales</taxon>
        <taxon>Pirellulaceae</taxon>
        <taxon>Rhodopirellula</taxon>
    </lineage>
</organism>
<evidence type="ECO:0000256" key="1">
    <source>
        <dbReference type="ARBA" id="ARBA00022448"/>
    </source>
</evidence>
<evidence type="ECO:0000256" key="3">
    <source>
        <dbReference type="ARBA" id="ARBA00022597"/>
    </source>
</evidence>
<keyword evidence="5" id="KW-0547">Nucleotide-binding</keyword>
<feature type="domain" description="ABC transporter" evidence="10">
    <location>
        <begin position="257"/>
        <end position="502"/>
    </location>
</feature>
<dbReference type="InterPro" id="IPR050107">
    <property type="entry name" value="ABC_carbohydrate_import_ATPase"/>
</dbReference>
<dbReference type="PANTHER" id="PTHR43790">
    <property type="entry name" value="CARBOHYDRATE TRANSPORT ATP-BINDING PROTEIN MG119-RELATED"/>
    <property type="match status" value="1"/>
</dbReference>
<keyword evidence="4" id="KW-0677">Repeat</keyword>
<dbReference type="RefSeq" id="WP_047815316.1">
    <property type="nucleotide sequence ID" value="NZ_LECT01000030.1"/>
</dbReference>
<evidence type="ECO:0000256" key="9">
    <source>
        <dbReference type="SAM" id="MobiDB-lite"/>
    </source>
</evidence>
<name>A0A0J1BBT7_RHOIS</name>
<feature type="compositionally biased region" description="Polar residues" evidence="9">
    <location>
        <begin position="518"/>
        <end position="527"/>
    </location>
</feature>
<dbReference type="InterPro" id="IPR003439">
    <property type="entry name" value="ABC_transporter-like_ATP-bd"/>
</dbReference>
<dbReference type="PROSITE" id="PS00211">
    <property type="entry name" value="ABC_TRANSPORTER_1"/>
    <property type="match status" value="1"/>
</dbReference>
<evidence type="ECO:0000256" key="6">
    <source>
        <dbReference type="ARBA" id="ARBA00022840"/>
    </source>
</evidence>
<accession>A0A0J1BBT7</accession>
<evidence type="ECO:0000256" key="5">
    <source>
        <dbReference type="ARBA" id="ARBA00022741"/>
    </source>
</evidence>
<comment type="caution">
    <text evidence="11">The sequence shown here is derived from an EMBL/GenBank/DDBJ whole genome shotgun (WGS) entry which is preliminary data.</text>
</comment>
<keyword evidence="8" id="KW-0472">Membrane</keyword>
<dbReference type="InterPro" id="IPR017871">
    <property type="entry name" value="ABC_transporter-like_CS"/>
</dbReference>
<dbReference type="Proteomes" id="UP000036367">
    <property type="component" value="Unassembled WGS sequence"/>
</dbReference>
<dbReference type="Pfam" id="PF00005">
    <property type="entry name" value="ABC_tran"/>
    <property type="match status" value="2"/>
</dbReference>
<dbReference type="PANTHER" id="PTHR43790:SF3">
    <property type="entry name" value="D-ALLOSE IMPORT ATP-BINDING PROTEIN ALSA-RELATED"/>
    <property type="match status" value="1"/>
</dbReference>
<dbReference type="EMBL" id="LECT01000030">
    <property type="protein sequence ID" value="KLU03981.1"/>
    <property type="molecule type" value="Genomic_DNA"/>
</dbReference>
<keyword evidence="1" id="KW-0813">Transport</keyword>
<reference evidence="11" key="1">
    <citation type="submission" date="2015-05" db="EMBL/GenBank/DDBJ databases">
        <title>Permanent draft genome of Rhodopirellula islandicus K833.</title>
        <authorList>
            <person name="Kizina J."/>
            <person name="Richter M."/>
            <person name="Glockner F.O."/>
            <person name="Harder J."/>
        </authorList>
    </citation>
    <scope>NUCLEOTIDE SEQUENCE [LARGE SCALE GENOMIC DNA]</scope>
    <source>
        <strain evidence="11">K833</strain>
    </source>
</reference>
<dbReference type="STRING" id="595434.RISK_003950"/>
<evidence type="ECO:0000313" key="12">
    <source>
        <dbReference type="Proteomes" id="UP000036367"/>
    </source>
</evidence>
<dbReference type="GO" id="GO:0005524">
    <property type="term" value="F:ATP binding"/>
    <property type="evidence" value="ECO:0007669"/>
    <property type="project" value="UniProtKB-KW"/>
</dbReference>
<dbReference type="SUPFAM" id="SSF52540">
    <property type="entry name" value="P-loop containing nucleoside triphosphate hydrolases"/>
    <property type="match status" value="2"/>
</dbReference>
<dbReference type="PROSITE" id="PS50893">
    <property type="entry name" value="ABC_TRANSPORTER_2"/>
    <property type="match status" value="2"/>
</dbReference>
<dbReference type="CDD" id="cd03215">
    <property type="entry name" value="ABC_Carb_Monos_II"/>
    <property type="match status" value="1"/>
</dbReference>
<evidence type="ECO:0000256" key="4">
    <source>
        <dbReference type="ARBA" id="ARBA00022737"/>
    </source>
</evidence>
<dbReference type="InterPro" id="IPR027417">
    <property type="entry name" value="P-loop_NTPase"/>
</dbReference>
<dbReference type="SMART" id="SM00382">
    <property type="entry name" value="AAA"/>
    <property type="match status" value="2"/>
</dbReference>
<sequence length="527" mass="56887">MTVALSVRGLTKRYGTVTVLDDVSIDFQAGHLHALLGANGAGKSTLCKIISGLIPASAGQMSLLGDDYCPGTKQDAEARGVQIVQQELNLIETLSVAENLRLASLPNRWGVLRMSELHRSARKILDQFGLPDVDTHAIVGKLGVGKQQMIEIAAALARDARVLILDEPTAALSGSESEELFTHLKQMREQGVAIIYISHRLEEVQQLSDQVSVLRDGRLVTTEPISRINREKMVAWMSAEENESRSSSQSGPEFVSHRTDQIGLSVERMTCGMVDDVSFSVRRGERFGIAGLVGSGRTELLRAIFGAEVATSGNVSLGEGKRVRFTHPSQAVQAGFAMVTEDRKQNGLLLSQSIRANTSLAALATKFSDKGWIREKAEVDAATSIHRSLETRHQSLEQAVGTLSGGNQQKVAVAKWLTRGAEVYLFDEPSRGIDVAARGKLYELFEELAKQGKTIVIVSSDLEELFETCDAIAVMSAGKIMATFERDDFSEDAILEASFAGHESSPTPSRLGAVTTPVGPQNNGATS</sequence>
<dbReference type="GO" id="GO:0016887">
    <property type="term" value="F:ATP hydrolysis activity"/>
    <property type="evidence" value="ECO:0007669"/>
    <property type="project" value="InterPro"/>
</dbReference>
<feature type="domain" description="ABC transporter" evidence="10">
    <location>
        <begin position="5"/>
        <end position="241"/>
    </location>
</feature>
<evidence type="ECO:0000256" key="8">
    <source>
        <dbReference type="ARBA" id="ARBA00023136"/>
    </source>
</evidence>
<dbReference type="AlphaFoldDB" id="A0A0J1BBT7"/>
<evidence type="ECO:0000256" key="2">
    <source>
        <dbReference type="ARBA" id="ARBA00022475"/>
    </source>
</evidence>
<evidence type="ECO:0000313" key="11">
    <source>
        <dbReference type="EMBL" id="KLU03981.1"/>
    </source>
</evidence>
<dbReference type="OrthoDB" id="9771863at2"/>
<proteinExistence type="predicted"/>
<feature type="region of interest" description="Disordered" evidence="9">
    <location>
        <begin position="500"/>
        <end position="527"/>
    </location>
</feature>
<dbReference type="Gene3D" id="3.40.50.300">
    <property type="entry name" value="P-loop containing nucleotide triphosphate hydrolases"/>
    <property type="match status" value="2"/>
</dbReference>
<gene>
    <name evidence="11" type="ORF">RISK_003950</name>
</gene>
<protein>
    <submittedName>
        <fullName evidence="11">Ribose ABC transport system, ATP-binding protein RbsA</fullName>
    </submittedName>
</protein>
<keyword evidence="2" id="KW-1003">Cell membrane</keyword>
<keyword evidence="12" id="KW-1185">Reference proteome</keyword>
<keyword evidence="3" id="KW-0762">Sugar transport</keyword>
<keyword evidence="6 11" id="KW-0067">ATP-binding</keyword>
<evidence type="ECO:0000256" key="7">
    <source>
        <dbReference type="ARBA" id="ARBA00022967"/>
    </source>
</evidence>
<dbReference type="PATRIC" id="fig|595434.4.peg.3744"/>
<keyword evidence="7" id="KW-1278">Translocase</keyword>
<evidence type="ECO:0000259" key="10">
    <source>
        <dbReference type="PROSITE" id="PS50893"/>
    </source>
</evidence>
<dbReference type="CDD" id="cd03216">
    <property type="entry name" value="ABC_Carb_Monos_I"/>
    <property type="match status" value="1"/>
</dbReference>
<dbReference type="InterPro" id="IPR003593">
    <property type="entry name" value="AAA+_ATPase"/>
</dbReference>